<feature type="compositionally biased region" description="Pro residues" evidence="1">
    <location>
        <begin position="95"/>
        <end position="110"/>
    </location>
</feature>
<organism evidence="3 4">
    <name type="scientific">Agaricicola taiwanensis</name>
    <dbReference type="NCBI Taxonomy" id="591372"/>
    <lineage>
        <taxon>Bacteria</taxon>
        <taxon>Pseudomonadati</taxon>
        <taxon>Pseudomonadota</taxon>
        <taxon>Alphaproteobacteria</taxon>
        <taxon>Rhodobacterales</taxon>
        <taxon>Paracoccaceae</taxon>
        <taxon>Agaricicola</taxon>
    </lineage>
</organism>
<feature type="region of interest" description="Disordered" evidence="1">
    <location>
        <begin position="175"/>
        <end position="206"/>
    </location>
</feature>
<feature type="compositionally biased region" description="Basic and acidic residues" evidence="1">
    <location>
        <begin position="309"/>
        <end position="319"/>
    </location>
</feature>
<dbReference type="EMBL" id="BMCP01000001">
    <property type="protein sequence ID" value="GGE36882.1"/>
    <property type="molecule type" value="Genomic_DNA"/>
</dbReference>
<sequence length="418" mass="44434">MTVVLTAIGVLLALWGFYVVALFDGIAAVDMGSRIIVGAAVVLGFAAITRAVDRLRRDLVKAAEPHAEPQLSVLSPEPDVPSVAPELPEEKSQPITPPPVAVERPVPPLQAPTQSPAPMAPRVPVAAGPVAPAPSASAEARSERSPFAPPRVELAERPVPDFLTRRPAAVAATAAGAAVAASAAATPPRPDDNKGGGEPSLLREGTLNGVNYRFFSDGSVEAEGRDGPHRYASVDELREEILARRGPEASPVSAAAADQRKDASEEVAPRPFEPLVNDHVGRDDLGAVAGEPVERDIPVVRPPRADTIGNDRDIAPSLDEVDRGLQDTDVSFEPADHDLAPALDIEFEDTFEDDGLFESREGEFGYDEPEPAPERGDRWSEALRMLLRRDRGNPDQTGDVEEEPGRADDGLDIGNGRR</sequence>
<feature type="region of interest" description="Disordered" evidence="1">
    <location>
        <begin position="66"/>
        <end position="153"/>
    </location>
</feature>
<keyword evidence="2" id="KW-1133">Transmembrane helix</keyword>
<feature type="compositionally biased region" description="Low complexity" evidence="1">
    <location>
        <begin position="175"/>
        <end position="186"/>
    </location>
</feature>
<dbReference type="AlphaFoldDB" id="A0A8J2VRC7"/>
<dbReference type="Proteomes" id="UP000602745">
    <property type="component" value="Unassembled WGS sequence"/>
</dbReference>
<accession>A0A8J2VRC7</accession>
<keyword evidence="2" id="KW-0812">Transmembrane</keyword>
<feature type="compositionally biased region" description="Low complexity" evidence="1">
    <location>
        <begin position="116"/>
        <end position="139"/>
    </location>
</feature>
<evidence type="ECO:0000313" key="4">
    <source>
        <dbReference type="Proteomes" id="UP000602745"/>
    </source>
</evidence>
<feature type="region of interest" description="Disordered" evidence="1">
    <location>
        <begin position="242"/>
        <end position="319"/>
    </location>
</feature>
<comment type="caution">
    <text evidence="3">The sequence shown here is derived from an EMBL/GenBank/DDBJ whole genome shotgun (WGS) entry which is preliminary data.</text>
</comment>
<keyword evidence="4" id="KW-1185">Reference proteome</keyword>
<protein>
    <submittedName>
        <fullName evidence="3">Uncharacterized protein</fullName>
    </submittedName>
</protein>
<name>A0A8J2VRC7_9RHOB</name>
<feature type="compositionally biased region" description="Basic and acidic residues" evidence="1">
    <location>
        <begin position="372"/>
        <end position="393"/>
    </location>
</feature>
<evidence type="ECO:0000256" key="2">
    <source>
        <dbReference type="SAM" id="Phobius"/>
    </source>
</evidence>
<evidence type="ECO:0000256" key="1">
    <source>
        <dbReference type="SAM" id="MobiDB-lite"/>
    </source>
</evidence>
<feature type="transmembrane region" description="Helical" evidence="2">
    <location>
        <begin position="31"/>
        <end position="52"/>
    </location>
</feature>
<reference evidence="3" key="2">
    <citation type="submission" date="2020-09" db="EMBL/GenBank/DDBJ databases">
        <authorList>
            <person name="Sun Q."/>
            <person name="Sedlacek I."/>
        </authorList>
    </citation>
    <scope>NUCLEOTIDE SEQUENCE</scope>
    <source>
        <strain evidence="3">CCM 7684</strain>
    </source>
</reference>
<keyword evidence="2" id="KW-0472">Membrane</keyword>
<feature type="region of interest" description="Disordered" evidence="1">
    <location>
        <begin position="354"/>
        <end position="418"/>
    </location>
</feature>
<evidence type="ECO:0000313" key="3">
    <source>
        <dbReference type="EMBL" id="GGE36882.1"/>
    </source>
</evidence>
<reference evidence="3" key="1">
    <citation type="journal article" date="2014" name="Int. J. Syst. Evol. Microbiol.">
        <title>Complete genome sequence of Corynebacterium casei LMG S-19264T (=DSM 44701T), isolated from a smear-ripened cheese.</title>
        <authorList>
            <consortium name="US DOE Joint Genome Institute (JGI-PGF)"/>
            <person name="Walter F."/>
            <person name="Albersmeier A."/>
            <person name="Kalinowski J."/>
            <person name="Ruckert C."/>
        </authorList>
    </citation>
    <scope>NUCLEOTIDE SEQUENCE</scope>
    <source>
        <strain evidence="3">CCM 7684</strain>
    </source>
</reference>
<gene>
    <name evidence="3" type="ORF">GCM10007276_12930</name>
</gene>
<proteinExistence type="predicted"/>
<feature type="compositionally biased region" description="Basic and acidic residues" evidence="1">
    <location>
        <begin position="258"/>
        <end position="268"/>
    </location>
</feature>